<organism evidence="1 2">
    <name type="scientific">Seohaeicola nanhaiensis</name>
    <dbReference type="NCBI Taxonomy" id="1387282"/>
    <lineage>
        <taxon>Bacteria</taxon>
        <taxon>Pseudomonadati</taxon>
        <taxon>Pseudomonadota</taxon>
        <taxon>Alphaproteobacteria</taxon>
        <taxon>Rhodobacterales</taxon>
        <taxon>Roseobacteraceae</taxon>
        <taxon>Seohaeicola</taxon>
    </lineage>
</organism>
<sequence>MSICEQNRLRAGPALTPPAFDPAEYALTPEVREWLGPMLEDAELPGAVAEILRAKRAGARTVAPDEPRALPGRQVVYMASGGGAQSAWLTDAPAAQAGQVSVVSLLGATLLGMRPLQRAPLPRDGGVATLVVLAIAAD</sequence>
<comment type="caution">
    <text evidence="1">The sequence shown here is derived from an EMBL/GenBank/DDBJ whole genome shotgun (WGS) entry which is preliminary data.</text>
</comment>
<evidence type="ECO:0000313" key="1">
    <source>
        <dbReference type="EMBL" id="MFC4668738.1"/>
    </source>
</evidence>
<keyword evidence="2" id="KW-1185">Reference proteome</keyword>
<evidence type="ECO:0000313" key="2">
    <source>
        <dbReference type="Proteomes" id="UP001595973"/>
    </source>
</evidence>
<gene>
    <name evidence="1" type="ORF">ACFO5X_09245</name>
</gene>
<dbReference type="RefSeq" id="WP_380717080.1">
    <property type="nucleotide sequence ID" value="NZ_JBHSGI010000005.1"/>
</dbReference>
<reference evidence="2" key="1">
    <citation type="journal article" date="2019" name="Int. J. Syst. Evol. Microbiol.">
        <title>The Global Catalogue of Microorganisms (GCM) 10K type strain sequencing project: providing services to taxonomists for standard genome sequencing and annotation.</title>
        <authorList>
            <consortium name="The Broad Institute Genomics Platform"/>
            <consortium name="The Broad Institute Genome Sequencing Center for Infectious Disease"/>
            <person name="Wu L."/>
            <person name="Ma J."/>
        </authorList>
    </citation>
    <scope>NUCLEOTIDE SEQUENCE [LARGE SCALE GENOMIC DNA]</scope>
    <source>
        <strain evidence="2">CGMCC 4.7283</strain>
    </source>
</reference>
<name>A0ABV9KFP0_9RHOB</name>
<dbReference type="EMBL" id="JBHSGI010000005">
    <property type="protein sequence ID" value="MFC4668738.1"/>
    <property type="molecule type" value="Genomic_DNA"/>
</dbReference>
<dbReference type="Proteomes" id="UP001595973">
    <property type="component" value="Unassembled WGS sequence"/>
</dbReference>
<proteinExistence type="predicted"/>
<protein>
    <submittedName>
        <fullName evidence="1">Uncharacterized protein</fullName>
    </submittedName>
</protein>
<accession>A0ABV9KFP0</accession>